<organism evidence="1 2">
    <name type="scientific">Zhenhengia yiwuensis</name>
    <dbReference type="NCBI Taxonomy" id="2763666"/>
    <lineage>
        <taxon>Bacteria</taxon>
        <taxon>Bacillati</taxon>
        <taxon>Bacillota</taxon>
        <taxon>Clostridia</taxon>
        <taxon>Lachnospirales</taxon>
        <taxon>Lachnospiraceae</taxon>
        <taxon>Zhenhengia</taxon>
    </lineage>
</organism>
<dbReference type="InterPro" id="IPR007358">
    <property type="entry name" value="Nucleoid_associated_NdpA"/>
</dbReference>
<evidence type="ECO:0000313" key="1">
    <source>
        <dbReference type="EMBL" id="MBC8580692.1"/>
    </source>
</evidence>
<dbReference type="GO" id="GO:0009295">
    <property type="term" value="C:nucleoid"/>
    <property type="evidence" value="ECO:0007669"/>
    <property type="project" value="InterPro"/>
</dbReference>
<protein>
    <submittedName>
        <fullName evidence="1">Nucleoid-associated protein</fullName>
    </submittedName>
</protein>
<reference evidence="1" key="1">
    <citation type="submission" date="2020-08" db="EMBL/GenBank/DDBJ databases">
        <title>Genome public.</title>
        <authorList>
            <person name="Liu C."/>
            <person name="Sun Q."/>
        </authorList>
    </citation>
    <scope>NUCLEOTIDE SEQUENCE</scope>
    <source>
        <strain evidence="1">NSJ-12</strain>
    </source>
</reference>
<dbReference type="Pfam" id="PF04245">
    <property type="entry name" value="NA37"/>
    <property type="match status" value="1"/>
</dbReference>
<proteinExistence type="predicted"/>
<dbReference type="Proteomes" id="UP000655830">
    <property type="component" value="Unassembled WGS sequence"/>
</dbReference>
<sequence length="323" mass="37317">MSITFHNTIVHVLDTSIGHYILSSKNLALEDEIEAFITKHIGHLFESNEVARAVFNEEGELFKMIKSYKEEDFYQFSCKIADKFFQYMLNDSYIKSGDVVVSSFTRNQENFLGIIKLNYREAFTHQMDEDGDGVATSLIKQRSIFSSNKIDEALLINKDSYEVWLLDKSKEKYLAQLLEIENHLSIKEKLVVVEHITNEVIEEHFTNPVEVITTLKSNIAEHIFENSSVPVAEVIKETFKDYKEVEEECMQKMEQCGFKDEQIVLTNPKEAKKYISHKLKTNTGVEIKLPTQMIHDIDFIEFINEPNGTISIVLKNIGEIINK</sequence>
<evidence type="ECO:0000313" key="2">
    <source>
        <dbReference type="Proteomes" id="UP000655830"/>
    </source>
</evidence>
<keyword evidence="2" id="KW-1185">Reference proteome</keyword>
<name>A0A926ELU7_9FIRM</name>
<accession>A0A926ELU7</accession>
<dbReference type="AlphaFoldDB" id="A0A926ELU7"/>
<gene>
    <name evidence="1" type="ORF">H8718_14310</name>
</gene>
<dbReference type="EMBL" id="JACRSY010000025">
    <property type="protein sequence ID" value="MBC8580692.1"/>
    <property type="molecule type" value="Genomic_DNA"/>
</dbReference>
<dbReference type="RefSeq" id="WP_249333412.1">
    <property type="nucleotide sequence ID" value="NZ_JACRSY010000025.1"/>
</dbReference>
<comment type="caution">
    <text evidence="1">The sequence shown here is derived from an EMBL/GenBank/DDBJ whole genome shotgun (WGS) entry which is preliminary data.</text>
</comment>